<feature type="transmembrane region" description="Helical" evidence="1">
    <location>
        <begin position="453"/>
        <end position="474"/>
    </location>
</feature>
<feature type="transmembrane region" description="Helical" evidence="1">
    <location>
        <begin position="373"/>
        <end position="393"/>
    </location>
</feature>
<sequence length="1200" mass="132548">MSALENFKTKFKEFKPTSWSISNKTAIYLMMLFVTLAGIYQFATLPKEQFPDIVIPTIYVQTVYVGNSPKDMENLVTRPIEKQIKAITGAKINKFTSTSQQDYSAIIVEFDTKVKTEVALQKVKDAIDKAKQDLPTDLTEEPTALEVNLSDQPIMYVNLSGDYDMTKLKKYADDLKDKLEDIPQLNRVDIVGAPEREFQIDVDNYKMQSAGVTFNDISNAVKGENLDISGGLLDVGNMQRNLQLKGQFKTKYDLEKVVIRNTKGAPIYLKDIATIKDTTRDAESFARLDGKNVVTLNIIKRSGENLIETSEAVQQAVKDAKGSIYPSDLKVVVTGDQSIKTKSSFNDLVNSIVIGFILVLVVLMFFMGVTNAFFVALSVPLSMFVAFVLLPGADLIIGTHVTLNFIVLFALLFGLGIIVDDAIVVIENTHRIFTEGKGKLPITTATKMAAGEIFVPVLAGTLTTLAPFFPLLFWPGIIGRFMVYLPTMLIFTLGASLLVAFIMNPVFAVDFMNHPEGEKEAKSAIFKKPVFWIVIGLGILLDLFGATFLGNLLIFFMLLVILYRYVLDGAIHSFQNKVLPWIMSHYENLLKWALKGWRPVHLLLGTVGMLFLSIFLFSASVNSGRTGIEFFPKTDPNQIFVYLKLPVGTRVEYTDSVTKVLEGKVDKILGIDYKTGKTNPIVESVISNVAIGAADPSSGDRSTRSELGRVQVNFVEYAKRNGKDTKPYLDEIRAAMNGIPGAQITVDQESSGPPTDPPINIEVSSDNFDNLVKTAVNLKNFLDSIQVPGVEDLKMDVDLNNPELTLTVNRELAMSEGVSSAQIGQAIRTALFGLEVSKIKDGKDEYKIQLRSDELQRQNLSNLLNMNISFRDIASGGAIKNIPIGTLVKVEPTSTFGSIKRKNEKRVITLISNVLTTKGYNATAVNKVISDHIKDFKGKADGVTIKQTGEGEQQAETGAFLGNALLIALGLILLTLVIQFNSVSKSVIILTEIVFSVIGVLLGITIFGMKASVLMTGLGVVGLAGIVVKNGILVVEFADELRSRGLKTRDAVIQAGKTRIIPVLLTAVAAILGFIPIAVGFNINFITLFSELNPHIFFGGDNVAFWKPLSWTIIFGLAFAFFMTLIIVPSMYLIAERLKRPMRKLFGGKWISFMGIPPLTLIFIPLMIITYLKHRRDVRRRARRLNNNKGSSETWIRSWF</sequence>
<dbReference type="KEGG" id="ark:D6B99_13050"/>
<dbReference type="Pfam" id="PF00873">
    <property type="entry name" value="ACR_tran"/>
    <property type="match status" value="1"/>
</dbReference>
<dbReference type="PANTHER" id="PTHR32063">
    <property type="match status" value="1"/>
</dbReference>
<feature type="transmembrane region" description="Helical" evidence="1">
    <location>
        <begin position="600"/>
        <end position="621"/>
    </location>
</feature>
<feature type="transmembrane region" description="Helical" evidence="1">
    <location>
        <begin position="530"/>
        <end position="563"/>
    </location>
</feature>
<dbReference type="PANTHER" id="PTHR32063:SF33">
    <property type="entry name" value="RND SUPERFAMILY EFFLUX PUMP PERMEASE COMPONENT"/>
    <property type="match status" value="1"/>
</dbReference>
<evidence type="ECO:0000313" key="3">
    <source>
        <dbReference type="Proteomes" id="UP000266118"/>
    </source>
</evidence>
<feature type="transmembrane region" description="Helical" evidence="1">
    <location>
        <begin position="481"/>
        <end position="503"/>
    </location>
</feature>
<dbReference type="SUPFAM" id="SSF82693">
    <property type="entry name" value="Multidrug efflux transporter AcrB pore domain, PN1, PN2, PC1 and PC2 subdomains"/>
    <property type="match status" value="3"/>
</dbReference>
<keyword evidence="1" id="KW-0812">Transmembrane</keyword>
<dbReference type="InterPro" id="IPR027463">
    <property type="entry name" value="AcrB_DN_DC_subdom"/>
</dbReference>
<dbReference type="GO" id="GO:0005886">
    <property type="term" value="C:plasma membrane"/>
    <property type="evidence" value="ECO:0007669"/>
    <property type="project" value="TreeGrafter"/>
</dbReference>
<feature type="transmembrane region" description="Helical" evidence="1">
    <location>
        <begin position="1150"/>
        <end position="1172"/>
    </location>
</feature>
<gene>
    <name evidence="2" type="ORF">D6B99_13050</name>
</gene>
<dbReference type="SUPFAM" id="SSF82866">
    <property type="entry name" value="Multidrug efflux transporter AcrB transmembrane domain"/>
    <property type="match status" value="2"/>
</dbReference>
<feature type="transmembrane region" description="Helical" evidence="1">
    <location>
        <begin position="1060"/>
        <end position="1089"/>
    </location>
</feature>
<keyword evidence="3" id="KW-1185">Reference proteome</keyword>
<dbReference type="Gene3D" id="1.20.1640.10">
    <property type="entry name" value="Multidrug efflux transporter AcrB transmembrane domain"/>
    <property type="match status" value="2"/>
</dbReference>
<feature type="transmembrane region" description="Helical" evidence="1">
    <location>
        <begin position="1013"/>
        <end position="1039"/>
    </location>
</feature>
<keyword evidence="1" id="KW-1133">Transmembrane helix</keyword>
<feature type="transmembrane region" description="Helical" evidence="1">
    <location>
        <begin position="987"/>
        <end position="1007"/>
    </location>
</feature>
<dbReference type="Gene3D" id="3.30.2090.10">
    <property type="entry name" value="Multidrug efflux transporter AcrB TolC docking domain, DN and DC subdomains"/>
    <property type="match status" value="2"/>
</dbReference>
<evidence type="ECO:0000313" key="2">
    <source>
        <dbReference type="EMBL" id="AYD48449.1"/>
    </source>
</evidence>
<keyword evidence="1" id="KW-0472">Membrane</keyword>
<name>A0A386HS30_9BACT</name>
<organism evidence="2 3">
    <name type="scientific">Arachidicoccus soli</name>
    <dbReference type="NCBI Taxonomy" id="2341117"/>
    <lineage>
        <taxon>Bacteria</taxon>
        <taxon>Pseudomonadati</taxon>
        <taxon>Bacteroidota</taxon>
        <taxon>Chitinophagia</taxon>
        <taxon>Chitinophagales</taxon>
        <taxon>Chitinophagaceae</taxon>
        <taxon>Arachidicoccus</taxon>
    </lineage>
</organism>
<dbReference type="Gene3D" id="3.30.70.1320">
    <property type="entry name" value="Multidrug efflux transporter AcrB pore domain like"/>
    <property type="match status" value="1"/>
</dbReference>
<feature type="transmembrane region" description="Helical" evidence="1">
    <location>
        <begin position="348"/>
        <end position="367"/>
    </location>
</feature>
<dbReference type="RefSeq" id="WP_119989205.1">
    <property type="nucleotide sequence ID" value="NZ_CP032489.1"/>
</dbReference>
<evidence type="ECO:0000256" key="1">
    <source>
        <dbReference type="SAM" id="Phobius"/>
    </source>
</evidence>
<dbReference type="Gene3D" id="3.30.70.1430">
    <property type="entry name" value="Multidrug efflux transporter AcrB pore domain"/>
    <property type="match status" value="2"/>
</dbReference>
<dbReference type="OrthoDB" id="9758234at2"/>
<accession>A0A386HS30</accession>
<dbReference type="GO" id="GO:0042910">
    <property type="term" value="F:xenobiotic transmembrane transporter activity"/>
    <property type="evidence" value="ECO:0007669"/>
    <property type="project" value="TreeGrafter"/>
</dbReference>
<feature type="transmembrane region" description="Helical" evidence="1">
    <location>
        <begin position="960"/>
        <end position="980"/>
    </location>
</feature>
<protein>
    <submittedName>
        <fullName evidence="2">Efflux RND transporter permease subunit</fullName>
    </submittedName>
</protein>
<dbReference type="SUPFAM" id="SSF82714">
    <property type="entry name" value="Multidrug efflux transporter AcrB TolC docking domain, DN and DC subdomains"/>
    <property type="match status" value="2"/>
</dbReference>
<dbReference type="InterPro" id="IPR001036">
    <property type="entry name" value="Acrflvin-R"/>
</dbReference>
<proteinExistence type="predicted"/>
<feature type="transmembrane region" description="Helical" evidence="1">
    <location>
        <begin position="405"/>
        <end position="426"/>
    </location>
</feature>
<dbReference type="AlphaFoldDB" id="A0A386HS30"/>
<reference evidence="2 3" key="1">
    <citation type="submission" date="2018-09" db="EMBL/GenBank/DDBJ databases">
        <title>Arachidicoccus sp. nov., a bacterium isolated from soil.</title>
        <authorList>
            <person name="Weon H.-Y."/>
            <person name="Kwon S.-W."/>
            <person name="Lee S.A."/>
        </authorList>
    </citation>
    <scope>NUCLEOTIDE SEQUENCE [LARGE SCALE GENOMIC DNA]</scope>
    <source>
        <strain evidence="2 3">KIS59-12</strain>
    </source>
</reference>
<dbReference type="PRINTS" id="PR00702">
    <property type="entry name" value="ACRIFLAVINRP"/>
</dbReference>
<dbReference type="Proteomes" id="UP000266118">
    <property type="component" value="Chromosome"/>
</dbReference>
<feature type="transmembrane region" description="Helical" evidence="1">
    <location>
        <begin position="25"/>
        <end position="43"/>
    </location>
</feature>
<dbReference type="EMBL" id="CP032489">
    <property type="protein sequence ID" value="AYD48449.1"/>
    <property type="molecule type" value="Genomic_DNA"/>
</dbReference>
<dbReference type="Gene3D" id="3.30.70.1440">
    <property type="entry name" value="Multidrug efflux transporter AcrB pore domain"/>
    <property type="match status" value="1"/>
</dbReference>
<feature type="transmembrane region" description="Helical" evidence="1">
    <location>
        <begin position="1109"/>
        <end position="1129"/>
    </location>
</feature>